<comment type="caution">
    <text evidence="7">The sequence shown here is derived from an EMBL/GenBank/DDBJ whole genome shotgun (WGS) entry which is preliminary data.</text>
</comment>
<keyword evidence="8" id="KW-1185">Reference proteome</keyword>
<evidence type="ECO:0000256" key="4">
    <source>
        <dbReference type="ARBA" id="ARBA00022840"/>
    </source>
</evidence>
<gene>
    <name evidence="7" type="ORF">NQ317_004968</name>
</gene>
<evidence type="ECO:0000259" key="6">
    <source>
        <dbReference type="PROSITE" id="PS51987"/>
    </source>
</evidence>
<dbReference type="PROSITE" id="PS51987">
    <property type="entry name" value="GS_CATALYTIC"/>
    <property type="match status" value="1"/>
</dbReference>
<proteinExistence type="inferred from homology"/>
<evidence type="ECO:0000256" key="5">
    <source>
        <dbReference type="PROSITE-ProRule" id="PRU01331"/>
    </source>
</evidence>
<dbReference type="EMBL" id="JAPWTJ010000028">
    <property type="protein sequence ID" value="KAJ8984707.1"/>
    <property type="molecule type" value="Genomic_DNA"/>
</dbReference>
<dbReference type="Proteomes" id="UP001162164">
    <property type="component" value="Unassembled WGS sequence"/>
</dbReference>
<evidence type="ECO:0000256" key="2">
    <source>
        <dbReference type="ARBA" id="ARBA00022598"/>
    </source>
</evidence>
<dbReference type="PANTHER" id="PTHR20852:SF44">
    <property type="entry name" value="GLUTAMINE SYNTHETASE 1, MITOCHONDRIAL"/>
    <property type="match status" value="1"/>
</dbReference>
<comment type="similarity">
    <text evidence="5">Belongs to the glutamine synthetase family.</text>
</comment>
<evidence type="ECO:0000256" key="3">
    <source>
        <dbReference type="ARBA" id="ARBA00022741"/>
    </source>
</evidence>
<organism evidence="7 8">
    <name type="scientific">Molorchus minor</name>
    <dbReference type="NCBI Taxonomy" id="1323400"/>
    <lineage>
        <taxon>Eukaryota</taxon>
        <taxon>Metazoa</taxon>
        <taxon>Ecdysozoa</taxon>
        <taxon>Arthropoda</taxon>
        <taxon>Hexapoda</taxon>
        <taxon>Insecta</taxon>
        <taxon>Pterygota</taxon>
        <taxon>Neoptera</taxon>
        <taxon>Endopterygota</taxon>
        <taxon>Coleoptera</taxon>
        <taxon>Polyphaga</taxon>
        <taxon>Cucujiformia</taxon>
        <taxon>Chrysomeloidea</taxon>
        <taxon>Cerambycidae</taxon>
        <taxon>Lamiinae</taxon>
        <taxon>Monochamini</taxon>
        <taxon>Molorchus</taxon>
    </lineage>
</organism>
<keyword evidence="2" id="KW-0436">Ligase</keyword>
<keyword evidence="3" id="KW-0547">Nucleotide-binding</keyword>
<evidence type="ECO:0000256" key="1">
    <source>
        <dbReference type="ARBA" id="ARBA00012937"/>
    </source>
</evidence>
<evidence type="ECO:0000313" key="8">
    <source>
        <dbReference type="Proteomes" id="UP001162164"/>
    </source>
</evidence>
<dbReference type="SUPFAM" id="SSF55931">
    <property type="entry name" value="Glutamine synthetase/guanido kinase"/>
    <property type="match status" value="1"/>
</dbReference>
<dbReference type="InterPro" id="IPR008146">
    <property type="entry name" value="Gln_synth_cat_dom"/>
</dbReference>
<dbReference type="InterPro" id="IPR014746">
    <property type="entry name" value="Gln_synth/guanido_kin_cat_dom"/>
</dbReference>
<reference evidence="7" key="1">
    <citation type="journal article" date="2023" name="Insect Mol. Biol.">
        <title>Genome sequencing provides insights into the evolution of gene families encoding plant cell wall-degrading enzymes in longhorned beetles.</title>
        <authorList>
            <person name="Shin N.R."/>
            <person name="Okamura Y."/>
            <person name="Kirsch R."/>
            <person name="Pauchet Y."/>
        </authorList>
    </citation>
    <scope>NUCLEOTIDE SEQUENCE</scope>
    <source>
        <strain evidence="7">MMC_N1</strain>
    </source>
</reference>
<dbReference type="EC" id="6.3.1.2" evidence="1"/>
<dbReference type="Gene3D" id="3.30.590.10">
    <property type="entry name" value="Glutamine synthetase/guanido kinase, catalytic domain"/>
    <property type="match status" value="1"/>
</dbReference>
<evidence type="ECO:0000313" key="7">
    <source>
        <dbReference type="EMBL" id="KAJ8984707.1"/>
    </source>
</evidence>
<dbReference type="PANTHER" id="PTHR20852">
    <property type="entry name" value="GLUTAMINE SYNTHETASE"/>
    <property type="match status" value="1"/>
</dbReference>
<accession>A0ABQ9K3Y4</accession>
<sequence length="103" mass="11782">MREENGFKHIEEAVKKLEKTHAEDIKVYDLSGGMENRKRLTGKNETSNLDKFTWGVANRNGSVRIPRSVAMEKRGYFEDRRPAGNADPYQIINALVRSCLISK</sequence>
<feature type="domain" description="GS catalytic" evidence="6">
    <location>
        <begin position="1"/>
        <end position="103"/>
    </location>
</feature>
<keyword evidence="4" id="KW-0067">ATP-binding</keyword>
<protein>
    <recommendedName>
        <fullName evidence="1">glutamine synthetase</fullName>
        <ecNumber evidence="1">6.3.1.2</ecNumber>
    </recommendedName>
</protein>
<dbReference type="InterPro" id="IPR050292">
    <property type="entry name" value="Glutamine_Synthetase"/>
</dbReference>
<name>A0ABQ9K3Y4_9CUCU</name>